<evidence type="ECO:0000313" key="3">
    <source>
        <dbReference type="Proteomes" id="UP001419910"/>
    </source>
</evidence>
<dbReference type="SUPFAM" id="SSF47413">
    <property type="entry name" value="lambda repressor-like DNA-binding domains"/>
    <property type="match status" value="1"/>
</dbReference>
<name>A0ABU9Y232_9SPHN</name>
<protein>
    <submittedName>
        <fullName evidence="2">Helix-turn-helix transcriptional regulator</fullName>
    </submittedName>
</protein>
<sequence length="113" mass="12402">MTHSQTVQSNRKGSALTQEEIAGLLNVSQSTVSRLELEGSSPTLELALGLQVIFGVQPRVLFSTLYAEIEDAVMRRAAVLDKKLRHMNDLVSEKKKRHLASMSKRALVTGRGA</sequence>
<dbReference type="InterPro" id="IPR010982">
    <property type="entry name" value="Lambda_DNA-bd_dom_sf"/>
</dbReference>
<gene>
    <name evidence="2" type="ORF">ABC974_09510</name>
</gene>
<dbReference type="CDD" id="cd00093">
    <property type="entry name" value="HTH_XRE"/>
    <property type="match status" value="1"/>
</dbReference>
<dbReference type="Gene3D" id="1.10.260.40">
    <property type="entry name" value="lambda repressor-like DNA-binding domains"/>
    <property type="match status" value="1"/>
</dbReference>
<proteinExistence type="predicted"/>
<dbReference type="EMBL" id="JBDIME010000006">
    <property type="protein sequence ID" value="MEN2789862.1"/>
    <property type="molecule type" value="Genomic_DNA"/>
</dbReference>
<organism evidence="2 3">
    <name type="scientific">Sphingomonas oligophenolica</name>
    <dbReference type="NCBI Taxonomy" id="301154"/>
    <lineage>
        <taxon>Bacteria</taxon>
        <taxon>Pseudomonadati</taxon>
        <taxon>Pseudomonadota</taxon>
        <taxon>Alphaproteobacteria</taxon>
        <taxon>Sphingomonadales</taxon>
        <taxon>Sphingomonadaceae</taxon>
        <taxon>Sphingomonas</taxon>
    </lineage>
</organism>
<dbReference type="SMART" id="SM00530">
    <property type="entry name" value="HTH_XRE"/>
    <property type="match status" value="1"/>
</dbReference>
<feature type="domain" description="HTH cro/C1-type" evidence="1">
    <location>
        <begin position="16"/>
        <end position="61"/>
    </location>
</feature>
<dbReference type="Proteomes" id="UP001419910">
    <property type="component" value="Unassembled WGS sequence"/>
</dbReference>
<accession>A0ABU9Y232</accession>
<dbReference type="RefSeq" id="WP_343891349.1">
    <property type="nucleotide sequence ID" value="NZ_BAAAEH010000040.1"/>
</dbReference>
<evidence type="ECO:0000259" key="1">
    <source>
        <dbReference type="PROSITE" id="PS50943"/>
    </source>
</evidence>
<keyword evidence="3" id="KW-1185">Reference proteome</keyword>
<dbReference type="InterPro" id="IPR001387">
    <property type="entry name" value="Cro/C1-type_HTH"/>
</dbReference>
<evidence type="ECO:0000313" key="2">
    <source>
        <dbReference type="EMBL" id="MEN2789862.1"/>
    </source>
</evidence>
<dbReference type="PROSITE" id="PS50943">
    <property type="entry name" value="HTH_CROC1"/>
    <property type="match status" value="1"/>
</dbReference>
<reference evidence="2 3" key="1">
    <citation type="submission" date="2024-05" db="EMBL/GenBank/DDBJ databases">
        <authorList>
            <person name="Liu Q."/>
            <person name="Xin Y.-H."/>
        </authorList>
    </citation>
    <scope>NUCLEOTIDE SEQUENCE [LARGE SCALE GENOMIC DNA]</scope>
    <source>
        <strain evidence="2 3">CGMCC 1.10181</strain>
    </source>
</reference>
<comment type="caution">
    <text evidence="2">The sequence shown here is derived from an EMBL/GenBank/DDBJ whole genome shotgun (WGS) entry which is preliminary data.</text>
</comment>
<dbReference type="Pfam" id="PF01381">
    <property type="entry name" value="HTH_3"/>
    <property type="match status" value="1"/>
</dbReference>